<keyword evidence="9 16" id="KW-1133">Transmembrane helix</keyword>
<comment type="similarity">
    <text evidence="2">Belongs to the cytochrome c oxidase subunit 2 family.</text>
</comment>
<keyword evidence="13" id="KW-0449">Lipoprotein</keyword>
<proteinExistence type="inferred from homology"/>
<dbReference type="GO" id="GO:0042773">
    <property type="term" value="P:ATP synthesis coupled electron transport"/>
    <property type="evidence" value="ECO:0007669"/>
    <property type="project" value="TreeGrafter"/>
</dbReference>
<dbReference type="Gene3D" id="1.10.287.90">
    <property type="match status" value="1"/>
</dbReference>
<dbReference type="InterPro" id="IPR034227">
    <property type="entry name" value="CuRO_UO_II"/>
</dbReference>
<keyword evidence="12" id="KW-0564">Palmitate</keyword>
<sequence>MSLDWTAILSRFRFLALAPLLVLMGGCNAVLLNPAGDVALQKRDLLYISTGLMLLIIVPVIVATLVFAWRYRRSNKDATYDPEWNHSTHLELAIWSAPLLIIICLGALTWTATHLLDPYRPLTRIAEGQPVTPEMKPLEVRVVSMDWKWMFIYPELGIATVNELAAPVNTPINFKLTSTSVMNAFFVPSMAGMVYTMAGMETQLHGVMNKEGIYEGMSSHYSGAGFSYMNFKFHALNQQGFDDWVAKVRAEGQPLSRELFLELEKPSEKEPIHYYSSFADGLYHAILNKCVAPGKMCADEMMHIDAMGGAGVESHENRERLLYDNRRAEQGDEPSGATFPASGRLPHSEDQPQGMKPDELNPQVNESGTSTPAAGHSDHQMPNSGTGVAPAQLNQTN</sequence>
<comment type="caution">
    <text evidence="19">The sequence shown here is derived from an EMBL/GenBank/DDBJ whole genome shotgun (WGS) entry which is preliminary data.</text>
</comment>
<evidence type="ECO:0000256" key="8">
    <source>
        <dbReference type="ARBA" id="ARBA00022982"/>
    </source>
</evidence>
<evidence type="ECO:0000259" key="17">
    <source>
        <dbReference type="PROSITE" id="PS50857"/>
    </source>
</evidence>
<reference evidence="19 20" key="1">
    <citation type="journal article" date="2016" name="Front. Microbiol.">
        <title>Genomic Resource of Rice Seed Associated Bacteria.</title>
        <authorList>
            <person name="Midha S."/>
            <person name="Bansal K."/>
            <person name="Sharma S."/>
            <person name="Kumar N."/>
            <person name="Patil P.P."/>
            <person name="Chaudhry V."/>
            <person name="Patil P.B."/>
        </authorList>
    </citation>
    <scope>NUCLEOTIDE SEQUENCE [LARGE SCALE GENOMIC DNA]</scope>
    <source>
        <strain evidence="19 20">NS226</strain>
    </source>
</reference>
<evidence type="ECO:0000256" key="5">
    <source>
        <dbReference type="ARBA" id="ARBA00022660"/>
    </source>
</evidence>
<dbReference type="PROSITE" id="PS50999">
    <property type="entry name" value="COX2_TM"/>
    <property type="match status" value="1"/>
</dbReference>
<dbReference type="GO" id="GO:0009486">
    <property type="term" value="F:cytochrome bo3 ubiquinol oxidase activity"/>
    <property type="evidence" value="ECO:0007669"/>
    <property type="project" value="InterPro"/>
</dbReference>
<dbReference type="AlphaFoldDB" id="A0A175RCN2"/>
<keyword evidence="10" id="KW-0560">Oxidoreductase</keyword>
<dbReference type="GO" id="GO:0004129">
    <property type="term" value="F:cytochrome-c oxidase activity"/>
    <property type="evidence" value="ECO:0007669"/>
    <property type="project" value="InterPro"/>
</dbReference>
<dbReference type="GO" id="GO:0005507">
    <property type="term" value="F:copper ion binding"/>
    <property type="evidence" value="ECO:0007669"/>
    <property type="project" value="InterPro"/>
</dbReference>
<evidence type="ECO:0000256" key="13">
    <source>
        <dbReference type="ARBA" id="ARBA00023288"/>
    </source>
</evidence>
<evidence type="ECO:0000256" key="14">
    <source>
        <dbReference type="ARBA" id="ARBA00030198"/>
    </source>
</evidence>
<evidence type="ECO:0000313" key="20">
    <source>
        <dbReference type="Proteomes" id="UP000078272"/>
    </source>
</evidence>
<accession>A0A175RCN2</accession>
<keyword evidence="3" id="KW-0813">Transport</keyword>
<feature type="transmembrane region" description="Helical" evidence="16">
    <location>
        <begin position="45"/>
        <end position="71"/>
    </location>
</feature>
<dbReference type="Gene3D" id="2.60.40.420">
    <property type="entry name" value="Cupredoxins - blue copper proteins"/>
    <property type="match status" value="1"/>
</dbReference>
<evidence type="ECO:0000256" key="16">
    <source>
        <dbReference type="SAM" id="Phobius"/>
    </source>
</evidence>
<evidence type="ECO:0000256" key="3">
    <source>
        <dbReference type="ARBA" id="ARBA00022448"/>
    </source>
</evidence>
<evidence type="ECO:0000256" key="11">
    <source>
        <dbReference type="ARBA" id="ARBA00023136"/>
    </source>
</evidence>
<evidence type="ECO:0000313" key="19">
    <source>
        <dbReference type="EMBL" id="KTQ97810.1"/>
    </source>
</evidence>
<dbReference type="Pfam" id="PF06481">
    <property type="entry name" value="COX_ARM"/>
    <property type="match status" value="1"/>
</dbReference>
<comment type="subcellular location">
    <subcellularLocation>
        <location evidence="1">Cell membrane</location>
        <topology evidence="1">Multi-pass membrane protein</topology>
    </subcellularLocation>
</comment>
<dbReference type="InterPro" id="IPR008972">
    <property type="entry name" value="Cupredoxin"/>
</dbReference>
<dbReference type="PANTHER" id="PTHR22888">
    <property type="entry name" value="CYTOCHROME C OXIDASE, SUBUNIT II"/>
    <property type="match status" value="1"/>
</dbReference>
<evidence type="ECO:0000256" key="15">
    <source>
        <dbReference type="SAM" id="MobiDB-lite"/>
    </source>
</evidence>
<dbReference type="GO" id="GO:0005886">
    <property type="term" value="C:plasma membrane"/>
    <property type="evidence" value="ECO:0007669"/>
    <property type="project" value="UniProtKB-SubCell"/>
</dbReference>
<evidence type="ECO:0000256" key="6">
    <source>
        <dbReference type="ARBA" id="ARBA00022692"/>
    </source>
</evidence>
<dbReference type="InterPro" id="IPR036257">
    <property type="entry name" value="Cyt_c_oxidase_su2_TM_sf"/>
</dbReference>
<dbReference type="PROSITE" id="PS50857">
    <property type="entry name" value="COX2_CUA"/>
    <property type="match status" value="1"/>
</dbReference>
<dbReference type="Pfam" id="PF00116">
    <property type="entry name" value="COX2"/>
    <property type="match status" value="1"/>
</dbReference>
<dbReference type="CDD" id="cd04212">
    <property type="entry name" value="CuRO_UO_II"/>
    <property type="match status" value="1"/>
</dbReference>
<dbReference type="STRING" id="401562.NS365_05840"/>
<gene>
    <name evidence="19" type="ORF">NS226_04020</name>
</gene>
<organism evidence="19 20">
    <name type="scientific">Aureimonas ureilytica</name>
    <dbReference type="NCBI Taxonomy" id="401562"/>
    <lineage>
        <taxon>Bacteria</taxon>
        <taxon>Pseudomonadati</taxon>
        <taxon>Pseudomonadota</taxon>
        <taxon>Alphaproteobacteria</taxon>
        <taxon>Hyphomicrobiales</taxon>
        <taxon>Aurantimonadaceae</taxon>
        <taxon>Aureimonas</taxon>
    </lineage>
</organism>
<feature type="domain" description="Cytochrome oxidase subunit II copper A binding" evidence="17">
    <location>
        <begin position="135"/>
        <end position="247"/>
    </location>
</feature>
<keyword evidence="7" id="KW-0732">Signal</keyword>
<name>A0A175RCN2_9HYPH</name>
<keyword evidence="4" id="KW-1003">Cell membrane</keyword>
<evidence type="ECO:0000256" key="7">
    <source>
        <dbReference type="ARBA" id="ARBA00022729"/>
    </source>
</evidence>
<feature type="compositionally biased region" description="Polar residues" evidence="15">
    <location>
        <begin position="380"/>
        <end position="397"/>
    </location>
</feature>
<keyword evidence="5" id="KW-0679">Respiratory chain</keyword>
<dbReference type="PATRIC" id="fig|401562.3.peg.4329"/>
<evidence type="ECO:0000256" key="10">
    <source>
        <dbReference type="ARBA" id="ARBA00023002"/>
    </source>
</evidence>
<dbReference type="Proteomes" id="UP000078272">
    <property type="component" value="Unassembled WGS sequence"/>
</dbReference>
<dbReference type="NCBIfam" id="TIGR01433">
    <property type="entry name" value="CyoA"/>
    <property type="match status" value="1"/>
</dbReference>
<evidence type="ECO:0000256" key="12">
    <source>
        <dbReference type="ARBA" id="ARBA00023139"/>
    </source>
</evidence>
<dbReference type="InterPro" id="IPR006333">
    <property type="entry name" value="Cyt_o_ubiquinol_oxidase_su2"/>
</dbReference>
<feature type="transmembrane region" description="Helical" evidence="16">
    <location>
        <begin position="92"/>
        <end position="112"/>
    </location>
</feature>
<dbReference type="SUPFAM" id="SSF49503">
    <property type="entry name" value="Cupredoxins"/>
    <property type="match status" value="1"/>
</dbReference>
<dbReference type="EMBL" id="LDPZ01000006">
    <property type="protein sequence ID" value="KTQ97810.1"/>
    <property type="molecule type" value="Genomic_DNA"/>
</dbReference>
<feature type="region of interest" description="Disordered" evidence="15">
    <location>
        <begin position="326"/>
        <end position="397"/>
    </location>
</feature>
<feature type="compositionally biased region" description="Polar residues" evidence="15">
    <location>
        <begin position="362"/>
        <end position="372"/>
    </location>
</feature>
<evidence type="ECO:0000256" key="4">
    <source>
        <dbReference type="ARBA" id="ARBA00022475"/>
    </source>
</evidence>
<evidence type="ECO:0000259" key="18">
    <source>
        <dbReference type="PROSITE" id="PS50999"/>
    </source>
</evidence>
<evidence type="ECO:0000256" key="2">
    <source>
        <dbReference type="ARBA" id="ARBA00007866"/>
    </source>
</evidence>
<evidence type="ECO:0000256" key="9">
    <source>
        <dbReference type="ARBA" id="ARBA00022989"/>
    </source>
</evidence>
<keyword evidence="6 16" id="KW-0812">Transmembrane</keyword>
<keyword evidence="8" id="KW-0249">Electron transport</keyword>
<dbReference type="InterPro" id="IPR045187">
    <property type="entry name" value="CcO_II"/>
</dbReference>
<dbReference type="InterPro" id="IPR002429">
    <property type="entry name" value="CcO_II-like_C"/>
</dbReference>
<dbReference type="InterPro" id="IPR011759">
    <property type="entry name" value="Cyt_c_oxidase_su2_TM_dom"/>
</dbReference>
<keyword evidence="11 16" id="KW-0472">Membrane</keyword>
<dbReference type="SUPFAM" id="SSF81464">
    <property type="entry name" value="Cytochrome c oxidase subunit II-like, transmembrane region"/>
    <property type="match status" value="1"/>
</dbReference>
<evidence type="ECO:0000256" key="1">
    <source>
        <dbReference type="ARBA" id="ARBA00004651"/>
    </source>
</evidence>
<protein>
    <recommendedName>
        <fullName evidence="14">Ubiquinol oxidase polypeptide II</fullName>
    </recommendedName>
</protein>
<dbReference type="InterPro" id="IPR010514">
    <property type="entry name" value="COX_ARM"/>
</dbReference>
<feature type="domain" description="Cytochrome oxidase subunit II transmembrane region profile" evidence="18">
    <location>
        <begin position="23"/>
        <end position="120"/>
    </location>
</feature>
<dbReference type="GO" id="GO:0016682">
    <property type="term" value="F:oxidoreductase activity, acting on diphenols and related substances as donors, oxygen as acceptor"/>
    <property type="evidence" value="ECO:0007669"/>
    <property type="project" value="InterPro"/>
</dbReference>
<dbReference type="PANTHER" id="PTHR22888:SF18">
    <property type="entry name" value="CYTOCHROME BO(3) UBIQUINOL OXIDASE SUBUNIT 2"/>
    <property type="match status" value="1"/>
</dbReference>